<feature type="region of interest" description="Disordered" evidence="1">
    <location>
        <begin position="1043"/>
        <end position="1119"/>
    </location>
</feature>
<dbReference type="PANTHER" id="PTHR31912:SF34">
    <property type="entry name" value="NOTOCHORD-RELATED PROTEIN"/>
    <property type="match status" value="1"/>
</dbReference>
<feature type="compositionally biased region" description="Acidic residues" evidence="1">
    <location>
        <begin position="1078"/>
        <end position="1107"/>
    </location>
</feature>
<gene>
    <name evidence="2" type="ORF">K435DRAFT_750641</name>
</gene>
<reference evidence="2 3" key="1">
    <citation type="journal article" date="2019" name="Nat. Ecol. Evol.">
        <title>Megaphylogeny resolves global patterns of mushroom evolution.</title>
        <authorList>
            <person name="Varga T."/>
            <person name="Krizsan K."/>
            <person name="Foldi C."/>
            <person name="Dima B."/>
            <person name="Sanchez-Garcia M."/>
            <person name="Sanchez-Ramirez S."/>
            <person name="Szollosi G.J."/>
            <person name="Szarkandi J.G."/>
            <person name="Papp V."/>
            <person name="Albert L."/>
            <person name="Andreopoulos W."/>
            <person name="Angelini C."/>
            <person name="Antonin V."/>
            <person name="Barry K.W."/>
            <person name="Bougher N.L."/>
            <person name="Buchanan P."/>
            <person name="Buyck B."/>
            <person name="Bense V."/>
            <person name="Catcheside P."/>
            <person name="Chovatia M."/>
            <person name="Cooper J."/>
            <person name="Damon W."/>
            <person name="Desjardin D."/>
            <person name="Finy P."/>
            <person name="Geml J."/>
            <person name="Haridas S."/>
            <person name="Hughes K."/>
            <person name="Justo A."/>
            <person name="Karasinski D."/>
            <person name="Kautmanova I."/>
            <person name="Kiss B."/>
            <person name="Kocsube S."/>
            <person name="Kotiranta H."/>
            <person name="LaButti K.M."/>
            <person name="Lechner B.E."/>
            <person name="Liimatainen K."/>
            <person name="Lipzen A."/>
            <person name="Lukacs Z."/>
            <person name="Mihaltcheva S."/>
            <person name="Morgado L.N."/>
            <person name="Niskanen T."/>
            <person name="Noordeloos M.E."/>
            <person name="Ohm R.A."/>
            <person name="Ortiz-Santana B."/>
            <person name="Ovrebo C."/>
            <person name="Racz N."/>
            <person name="Riley R."/>
            <person name="Savchenko A."/>
            <person name="Shiryaev A."/>
            <person name="Soop K."/>
            <person name="Spirin V."/>
            <person name="Szebenyi C."/>
            <person name="Tomsovsky M."/>
            <person name="Tulloss R.E."/>
            <person name="Uehling J."/>
            <person name="Grigoriev I.V."/>
            <person name="Vagvolgyi C."/>
            <person name="Papp T."/>
            <person name="Martin F.M."/>
            <person name="Miettinen O."/>
            <person name="Hibbett D.S."/>
            <person name="Nagy L.G."/>
        </authorList>
    </citation>
    <scope>NUCLEOTIDE SEQUENCE [LARGE SCALE GENOMIC DNA]</scope>
    <source>
        <strain evidence="2 3">CBS 962.96</strain>
    </source>
</reference>
<name>A0A4S8MEP6_DENBC</name>
<dbReference type="Proteomes" id="UP000297245">
    <property type="component" value="Unassembled WGS sequence"/>
</dbReference>
<evidence type="ECO:0000313" key="2">
    <source>
        <dbReference type="EMBL" id="THV01060.1"/>
    </source>
</evidence>
<proteinExistence type="predicted"/>
<accession>A0A4S8MEP6</accession>
<keyword evidence="3" id="KW-1185">Reference proteome</keyword>
<organism evidence="2 3">
    <name type="scientific">Dendrothele bispora (strain CBS 962.96)</name>
    <dbReference type="NCBI Taxonomy" id="1314807"/>
    <lineage>
        <taxon>Eukaryota</taxon>
        <taxon>Fungi</taxon>
        <taxon>Dikarya</taxon>
        <taxon>Basidiomycota</taxon>
        <taxon>Agaricomycotina</taxon>
        <taxon>Agaricomycetes</taxon>
        <taxon>Agaricomycetidae</taxon>
        <taxon>Agaricales</taxon>
        <taxon>Agaricales incertae sedis</taxon>
        <taxon>Dendrothele</taxon>
    </lineage>
</organism>
<dbReference type="OrthoDB" id="2506088at2759"/>
<dbReference type="EMBL" id="ML179095">
    <property type="protein sequence ID" value="THV01060.1"/>
    <property type="molecule type" value="Genomic_DNA"/>
</dbReference>
<dbReference type="AlphaFoldDB" id="A0A4S8MEP6"/>
<dbReference type="PANTHER" id="PTHR31912">
    <property type="entry name" value="IP13529P"/>
    <property type="match status" value="1"/>
</dbReference>
<protein>
    <submittedName>
        <fullName evidence="2">Uncharacterized protein</fullName>
    </submittedName>
</protein>
<sequence length="1119" mass="126428">MDLGGFAPPEVSQRPGIQNHTGFVPLLLTGPIMDPLPKFDPQTEHTILAHQVELLQIQSLVSDEDDDASAETNTNVEEMLRAMAIDNNDTGGEDETMFLPASAIENHSDYSPYPNKLMMLLDIMDNLPRLRLSSAHFQLVLWLLKECGVTHVPSYSAFRKMQENLNKICGDEPKHFKSLFNNHFYVNDPSAAIKRNFANPHVASHMNFYPEVTSGPVSEVWQCERWKEFDPSQHTPMFSTGGKQFYIEEVAKLHDGRVVIPLSWMKRGNDICADANLVTVDTDGQWIRQTDVVIVPSTLFQYNCKEILQSVPDGRIPWKGKSENIPNMPNPDRNLVPDGYDLYDVYLATWFDDVSGNQSKQYNKHFVGYAANTNLPGQLLQQEFFVEYLSNSQHATALEQLSAIKDLVNASQANPIICYNAATGRMCGVRLHISVLPADNPQQAEEASHMGGNANHPCRKCNVGGPSQHIQTDEGYHSLYLVVDDISRSAAETRTRLMDQMKTAMKGVRKHVTDMQTATGTKDKITEYWIEILLKKAKEEKKRDRTKSVQQIVVELEKWLDEQPGDKMNPLLNIAGLDPTKDTPVEILHTILLGIVKYVWLMFHTSLTEADRNLFVIRLQSTDLDGLNVPPLRAAYIMQYRSNLIGKHFKTLMQTMAFHAQDLVTPALFSLIKAVGELGAVLWVSEIHNMDEYLSDLEILVANALDAFAEVDPLKIVDKIKLHLLPHVVPDIRRFGPAVRNSTEIFECFNAVFRLCSIFSNHQAPSRDIARKFSSMSRLKHILSGGYWLYDKRWIQASPRVRRVLETDITIQRHLGWVPPDLIRYGYMKPLAQAKTISRLWSTTKASTVFPSDFPLWNDNRSVISRSGDVCKVGSWVVVRPNAESDGFAIGQIVELLSPSLDGHGPSRIPDNLVTLAGFVLGSQCHSIFNMPVLRRPDTPTFLVMKTEAVLFRISVQHDCNLHKCKPTALRTIVQERIETENHSNLLVHEDDSHFIINLHALHNANLLRQVLPRNLTKPKPLHGDESARKAWHAEVAVKLREKLTARNKSKNEKRKATTSANKQKKAEREAAMRAGQEEEAETEVDSGDEIGTEDEDKDSDIDETTDENLRPTKRRRNG</sequence>
<evidence type="ECO:0000313" key="3">
    <source>
        <dbReference type="Proteomes" id="UP000297245"/>
    </source>
</evidence>
<evidence type="ECO:0000256" key="1">
    <source>
        <dbReference type="SAM" id="MobiDB-lite"/>
    </source>
</evidence>